<dbReference type="AlphaFoldDB" id="A0A151K3T9"/>
<dbReference type="EMBL" id="LKEZ01017210">
    <property type="protein sequence ID" value="KYN50737.1"/>
    <property type="molecule type" value="Genomic_DNA"/>
</dbReference>
<evidence type="ECO:0000313" key="2">
    <source>
        <dbReference type="Proteomes" id="UP000078541"/>
    </source>
</evidence>
<dbReference type="Proteomes" id="UP000078541">
    <property type="component" value="Unassembled WGS sequence"/>
</dbReference>
<accession>A0A151K3T9</accession>
<reference evidence="1 2" key="1">
    <citation type="submission" date="2016-03" db="EMBL/GenBank/DDBJ databases">
        <title>Trachymyrmex septentrionalis WGS genome.</title>
        <authorList>
            <person name="Nygaard S."/>
            <person name="Hu H."/>
            <person name="Boomsma J."/>
            <person name="Zhang G."/>
        </authorList>
    </citation>
    <scope>NUCLEOTIDE SEQUENCE [LARGE SCALE GENOMIC DNA]</scope>
    <source>
        <strain evidence="1">Tsep2-gDNA-1</strain>
        <tissue evidence="1">Whole body</tissue>
    </source>
</reference>
<evidence type="ECO:0000313" key="1">
    <source>
        <dbReference type="EMBL" id="KYN50737.1"/>
    </source>
</evidence>
<protein>
    <submittedName>
        <fullName evidence="1">Uncharacterized protein</fullName>
    </submittedName>
</protein>
<comment type="caution">
    <text evidence="1">The sequence shown here is derived from an EMBL/GenBank/DDBJ whole genome shotgun (WGS) entry which is preliminary data.</text>
</comment>
<organism evidence="1 2">
    <name type="scientific">Trachymyrmex septentrionalis</name>
    <dbReference type="NCBI Taxonomy" id="34720"/>
    <lineage>
        <taxon>Eukaryota</taxon>
        <taxon>Metazoa</taxon>
        <taxon>Ecdysozoa</taxon>
        <taxon>Arthropoda</taxon>
        <taxon>Hexapoda</taxon>
        <taxon>Insecta</taxon>
        <taxon>Pterygota</taxon>
        <taxon>Neoptera</taxon>
        <taxon>Endopterygota</taxon>
        <taxon>Hymenoptera</taxon>
        <taxon>Apocrita</taxon>
        <taxon>Aculeata</taxon>
        <taxon>Formicoidea</taxon>
        <taxon>Formicidae</taxon>
        <taxon>Myrmicinae</taxon>
        <taxon>Trachymyrmex</taxon>
    </lineage>
</organism>
<gene>
    <name evidence="1" type="ORF">ALC56_05882</name>
</gene>
<proteinExistence type="predicted"/>
<name>A0A151K3T9_9HYME</name>
<sequence length="51" mass="6048">MHKLGHCGNDERLKNIIARYLEIRKCFGHEEDDARSHIADFKRRIGQRGKQ</sequence>
<keyword evidence="2" id="KW-1185">Reference proteome</keyword>